<reference evidence="2 3" key="1">
    <citation type="submission" date="2019-03" db="EMBL/GenBank/DDBJ databases">
        <title>First draft genome of Liparis tanakae, snailfish: a comprehensive survey of snailfish specific genes.</title>
        <authorList>
            <person name="Kim W."/>
            <person name="Song I."/>
            <person name="Jeong J.-H."/>
            <person name="Kim D."/>
            <person name="Kim S."/>
            <person name="Ryu S."/>
            <person name="Song J.Y."/>
            <person name="Lee S.K."/>
        </authorList>
    </citation>
    <scope>NUCLEOTIDE SEQUENCE [LARGE SCALE GENOMIC DNA]</scope>
    <source>
        <tissue evidence="2">Muscle</tissue>
    </source>
</reference>
<evidence type="ECO:0000313" key="2">
    <source>
        <dbReference type="EMBL" id="TNN71049.1"/>
    </source>
</evidence>
<name>A0A4Z2HYW0_9TELE</name>
<feature type="region of interest" description="Disordered" evidence="1">
    <location>
        <begin position="49"/>
        <end position="84"/>
    </location>
</feature>
<dbReference type="EMBL" id="SRLO01000155">
    <property type="protein sequence ID" value="TNN71049.1"/>
    <property type="molecule type" value="Genomic_DNA"/>
</dbReference>
<accession>A0A4Z2HYW0</accession>
<evidence type="ECO:0000313" key="3">
    <source>
        <dbReference type="Proteomes" id="UP000314294"/>
    </source>
</evidence>
<protein>
    <submittedName>
        <fullName evidence="2">Uncharacterized protein</fullName>
    </submittedName>
</protein>
<organism evidence="2 3">
    <name type="scientific">Liparis tanakae</name>
    <name type="common">Tanaka's snailfish</name>
    <dbReference type="NCBI Taxonomy" id="230148"/>
    <lineage>
        <taxon>Eukaryota</taxon>
        <taxon>Metazoa</taxon>
        <taxon>Chordata</taxon>
        <taxon>Craniata</taxon>
        <taxon>Vertebrata</taxon>
        <taxon>Euteleostomi</taxon>
        <taxon>Actinopterygii</taxon>
        <taxon>Neopterygii</taxon>
        <taxon>Teleostei</taxon>
        <taxon>Neoteleostei</taxon>
        <taxon>Acanthomorphata</taxon>
        <taxon>Eupercaria</taxon>
        <taxon>Perciformes</taxon>
        <taxon>Cottioidei</taxon>
        <taxon>Cottales</taxon>
        <taxon>Liparidae</taxon>
        <taxon>Liparis</taxon>
    </lineage>
</organism>
<proteinExistence type="predicted"/>
<comment type="caution">
    <text evidence="2">The sequence shown here is derived from an EMBL/GenBank/DDBJ whole genome shotgun (WGS) entry which is preliminary data.</text>
</comment>
<sequence>MKTKGQEFPGRRRYNTALENSWRALDSELEISHGAEREVLNFVLRLAAEGTDPVGSPPSKKRRPLPKRISISNSAKGSKTLGRM</sequence>
<dbReference type="AlphaFoldDB" id="A0A4Z2HYW0"/>
<gene>
    <name evidence="2" type="ORF">EYF80_018710</name>
</gene>
<keyword evidence="3" id="KW-1185">Reference proteome</keyword>
<evidence type="ECO:0000256" key="1">
    <source>
        <dbReference type="SAM" id="MobiDB-lite"/>
    </source>
</evidence>
<dbReference type="Proteomes" id="UP000314294">
    <property type="component" value="Unassembled WGS sequence"/>
</dbReference>